<organism evidence="2 3">
    <name type="scientific">Microlunatus ginsengisoli</name>
    <dbReference type="NCBI Taxonomy" id="363863"/>
    <lineage>
        <taxon>Bacteria</taxon>
        <taxon>Bacillati</taxon>
        <taxon>Actinomycetota</taxon>
        <taxon>Actinomycetes</taxon>
        <taxon>Propionibacteriales</taxon>
        <taxon>Propionibacteriaceae</taxon>
        <taxon>Microlunatus</taxon>
    </lineage>
</organism>
<dbReference type="PANTHER" id="PTHR39339:SF1">
    <property type="entry name" value="CHAD DOMAIN-CONTAINING PROTEIN"/>
    <property type="match status" value="1"/>
</dbReference>
<dbReference type="Gene3D" id="1.40.20.10">
    <property type="entry name" value="CHAD domain"/>
    <property type="match status" value="1"/>
</dbReference>
<feature type="domain" description="CHAD" evidence="1">
    <location>
        <begin position="6"/>
        <end position="288"/>
    </location>
</feature>
<name>A0ABP6ZJP9_9ACTN</name>
<accession>A0ABP6ZJP9</accession>
<protein>
    <recommendedName>
        <fullName evidence="1">CHAD domain-containing protein</fullName>
    </recommendedName>
</protein>
<comment type="caution">
    <text evidence="2">The sequence shown here is derived from an EMBL/GenBank/DDBJ whole genome shotgun (WGS) entry which is preliminary data.</text>
</comment>
<dbReference type="SMART" id="SM00880">
    <property type="entry name" value="CHAD"/>
    <property type="match status" value="1"/>
</dbReference>
<evidence type="ECO:0000313" key="3">
    <source>
        <dbReference type="Proteomes" id="UP001501490"/>
    </source>
</evidence>
<dbReference type="Pfam" id="PF05235">
    <property type="entry name" value="CHAD"/>
    <property type="match status" value="1"/>
</dbReference>
<gene>
    <name evidence="2" type="ORF">GCM10022236_12260</name>
</gene>
<evidence type="ECO:0000313" key="2">
    <source>
        <dbReference type="EMBL" id="GAA3611989.1"/>
    </source>
</evidence>
<dbReference type="PANTHER" id="PTHR39339">
    <property type="entry name" value="SLR1444 PROTEIN"/>
    <property type="match status" value="1"/>
</dbReference>
<dbReference type="InterPro" id="IPR007899">
    <property type="entry name" value="CHAD_dom"/>
</dbReference>
<dbReference type="InterPro" id="IPR038186">
    <property type="entry name" value="CHAD_dom_sf"/>
</dbReference>
<dbReference type="PROSITE" id="PS51708">
    <property type="entry name" value="CHAD"/>
    <property type="match status" value="1"/>
</dbReference>
<reference evidence="3" key="1">
    <citation type="journal article" date="2019" name="Int. J. Syst. Evol. Microbiol.">
        <title>The Global Catalogue of Microorganisms (GCM) 10K type strain sequencing project: providing services to taxonomists for standard genome sequencing and annotation.</title>
        <authorList>
            <consortium name="The Broad Institute Genomics Platform"/>
            <consortium name="The Broad Institute Genome Sequencing Center for Infectious Disease"/>
            <person name="Wu L."/>
            <person name="Ma J."/>
        </authorList>
    </citation>
    <scope>NUCLEOTIDE SEQUENCE [LARGE SCALE GENOMIC DNA]</scope>
    <source>
        <strain evidence="3">JCM 16929</strain>
    </source>
</reference>
<dbReference type="Proteomes" id="UP001501490">
    <property type="component" value="Unassembled WGS sequence"/>
</dbReference>
<keyword evidence="3" id="KW-1185">Reference proteome</keyword>
<proteinExistence type="predicted"/>
<sequence>MVKAEPPTLRGLVSAYVVEQVTVIVEAPAQLRAHEPVIHPTRVAVRRLRSTLRVFPDLFDDAAAAPLESELVWWAGLLGEVRDLDILEKRLTEAVAALPPELVVGPISSALQREIGLRRKAAWTEVETALDGDRYRALSAVLHGWRADIPFTPAADRRGKAVERYVERADKKVEKRLAAAGKAYAAGDPEADHLAHAARKAGKRHRYAAELAEPLWGKKARKVVSHRKDLQDVLGNHQDAVVSEAFLRDFGIRVGARRDHNGFTYGVLFAQERAELARLPEQLAPFLA</sequence>
<dbReference type="EMBL" id="BAABAB010000007">
    <property type="protein sequence ID" value="GAA3611989.1"/>
    <property type="molecule type" value="Genomic_DNA"/>
</dbReference>
<dbReference type="RefSeq" id="WP_344802425.1">
    <property type="nucleotide sequence ID" value="NZ_BAABAB010000007.1"/>
</dbReference>
<evidence type="ECO:0000259" key="1">
    <source>
        <dbReference type="PROSITE" id="PS51708"/>
    </source>
</evidence>